<dbReference type="AlphaFoldDB" id="A0A1Y2I973"/>
<keyword evidence="3" id="KW-1185">Reference proteome</keyword>
<feature type="compositionally biased region" description="Gly residues" evidence="1">
    <location>
        <begin position="423"/>
        <end position="432"/>
    </location>
</feature>
<feature type="compositionally biased region" description="Low complexity" evidence="1">
    <location>
        <begin position="231"/>
        <end position="246"/>
    </location>
</feature>
<protein>
    <submittedName>
        <fullName evidence="2">Uncharacterized protein</fullName>
    </submittedName>
</protein>
<name>A0A1Y2I973_TRAC3</name>
<dbReference type="STRING" id="1353009.A0A1Y2I973"/>
<feature type="compositionally biased region" description="Low complexity" evidence="1">
    <location>
        <begin position="202"/>
        <end position="214"/>
    </location>
</feature>
<evidence type="ECO:0000256" key="1">
    <source>
        <dbReference type="SAM" id="MobiDB-lite"/>
    </source>
</evidence>
<dbReference type="EMBL" id="KZ084147">
    <property type="protein sequence ID" value="OSC97679.1"/>
    <property type="molecule type" value="Genomic_DNA"/>
</dbReference>
<feature type="region of interest" description="Disordered" evidence="1">
    <location>
        <begin position="419"/>
        <end position="445"/>
    </location>
</feature>
<accession>A0A1Y2I973</accession>
<organism evidence="2 3">
    <name type="scientific">Trametes coccinea (strain BRFM310)</name>
    <name type="common">Pycnoporus coccineus</name>
    <dbReference type="NCBI Taxonomy" id="1353009"/>
    <lineage>
        <taxon>Eukaryota</taxon>
        <taxon>Fungi</taxon>
        <taxon>Dikarya</taxon>
        <taxon>Basidiomycota</taxon>
        <taxon>Agaricomycotina</taxon>
        <taxon>Agaricomycetes</taxon>
        <taxon>Polyporales</taxon>
        <taxon>Polyporaceae</taxon>
        <taxon>Trametes</taxon>
    </lineage>
</organism>
<feature type="region of interest" description="Disordered" evidence="1">
    <location>
        <begin position="176"/>
        <end position="259"/>
    </location>
</feature>
<sequence length="483" mass="52363">MPNVVNAVDSGEPTLSEEFVQECFHSYLKSSLSHAKAEGLLDPDTLSSAEADLMITGPALCLYFAALRSTTNPPSVPLPRKAKNGATLPATELSLTNCPPIFRPFLLVWSELVPQIQGLTPEHQHDLARIICGLPPLSSPLNPRLNGIAADMRAVAIEISMRRTFQEKYAEDLQAALDTGSRPGNRRLKASFMPPPSYDENVAGSAPASPSVSSQPLEQPSSATSSRYTHSRNSSRTSVTSSSLTSPLPPSPHSESSLQPTILAEEKPGIEFIRETLYAALADVLERKPDLRRLLRIDPPRAYFASVALAILDVASSSATRPDPTLKTLAEVLPSEHSHLDEPMIRGVLGQKLTLSECPPPLRPFMQELYAIGQAAHRMEEEDSEATVQALQRGEEPVVPRLERVREIIERGVGHAFNDTVRGGVGDGGRGSPGDPRRRRTSTEGRAVAFANRVNGLALGMTKLRAFRERQEMVFKVLSGVGG</sequence>
<dbReference type="Proteomes" id="UP000193067">
    <property type="component" value="Unassembled WGS sequence"/>
</dbReference>
<gene>
    <name evidence="2" type="ORF">PYCCODRAFT_1376527</name>
</gene>
<dbReference type="OrthoDB" id="3360715at2759"/>
<reference evidence="2 3" key="1">
    <citation type="journal article" date="2015" name="Biotechnol. Biofuels">
        <title>Enhanced degradation of softwood versus hardwood by the white-rot fungus Pycnoporus coccineus.</title>
        <authorList>
            <person name="Couturier M."/>
            <person name="Navarro D."/>
            <person name="Chevret D."/>
            <person name="Henrissat B."/>
            <person name="Piumi F."/>
            <person name="Ruiz-Duenas F.J."/>
            <person name="Martinez A.T."/>
            <person name="Grigoriev I.V."/>
            <person name="Riley R."/>
            <person name="Lipzen A."/>
            <person name="Berrin J.G."/>
            <person name="Master E.R."/>
            <person name="Rosso M.N."/>
        </authorList>
    </citation>
    <scope>NUCLEOTIDE SEQUENCE [LARGE SCALE GENOMIC DNA]</scope>
    <source>
        <strain evidence="2 3">BRFM310</strain>
    </source>
</reference>
<evidence type="ECO:0000313" key="2">
    <source>
        <dbReference type="EMBL" id="OSC97679.1"/>
    </source>
</evidence>
<evidence type="ECO:0000313" key="3">
    <source>
        <dbReference type="Proteomes" id="UP000193067"/>
    </source>
</evidence>
<proteinExistence type="predicted"/>
<feature type="compositionally biased region" description="Polar residues" evidence="1">
    <location>
        <begin position="215"/>
        <end position="228"/>
    </location>
</feature>